<reference evidence="2 3" key="1">
    <citation type="journal article" date="2012" name="J. Bacteriol.">
        <title>Genome Sequence of Fibrella aestuarina BUZ 2T, a Filamentous Marine Bacterium.</title>
        <authorList>
            <person name="Filippini M."/>
            <person name="Qi W."/>
            <person name="Blom J."/>
            <person name="Goesmann A."/>
            <person name="Smits T.H."/>
            <person name="Bagheri H.C."/>
        </authorList>
    </citation>
    <scope>NUCLEOTIDE SEQUENCE [LARGE SCALE GENOMIC DNA]</scope>
    <source>
        <strain evidence="3">BUZ 2T</strain>
    </source>
</reference>
<dbReference type="eggNOG" id="COG1247">
    <property type="taxonomic scope" value="Bacteria"/>
</dbReference>
<evidence type="ECO:0000313" key="2">
    <source>
        <dbReference type="EMBL" id="CCG99769.1"/>
    </source>
</evidence>
<dbReference type="AlphaFoldDB" id="I0K6L6"/>
<feature type="domain" description="N-acetyltransferase" evidence="1">
    <location>
        <begin position="11"/>
        <end position="186"/>
    </location>
</feature>
<dbReference type="OrthoDB" id="5109343at2"/>
<dbReference type="InterPro" id="IPR016181">
    <property type="entry name" value="Acyl_CoA_acyltransferase"/>
</dbReference>
<dbReference type="Pfam" id="PF00583">
    <property type="entry name" value="Acetyltransf_1"/>
    <property type="match status" value="1"/>
</dbReference>
<dbReference type="PROSITE" id="PS51186">
    <property type="entry name" value="GNAT"/>
    <property type="match status" value="1"/>
</dbReference>
<evidence type="ECO:0000259" key="1">
    <source>
        <dbReference type="PROSITE" id="PS51186"/>
    </source>
</evidence>
<dbReference type="SUPFAM" id="SSF55729">
    <property type="entry name" value="Acyl-CoA N-acyltransferases (Nat)"/>
    <property type="match status" value="1"/>
</dbReference>
<name>I0K6L6_9BACT</name>
<accession>I0K6L6</accession>
<keyword evidence="2" id="KW-0808">Transferase</keyword>
<dbReference type="HOGENOM" id="CLU_118082_0_0_10"/>
<dbReference type="Proteomes" id="UP000011058">
    <property type="component" value="Chromosome"/>
</dbReference>
<sequence>MISITTTQTDDDLRGLLALQQRNQVRNVPIEVQREQGFVTLVYTFEQMKRMHEAAPSVIAKDGDEVVGYAITAVPQVRPFVPELGTLFDLIDSLDYEGKPLGTYPYYVVGQVCVASDYRGQGLFDAMYTHHKALYRDRFQLFITDISARNARSLRAHERVGFRSIHTFHEPAANETWHVVMWDWGKECGPRSAKSE</sequence>
<dbReference type="EMBL" id="HE796683">
    <property type="protein sequence ID" value="CCG99769.1"/>
    <property type="molecule type" value="Genomic_DNA"/>
</dbReference>
<keyword evidence="3" id="KW-1185">Reference proteome</keyword>
<dbReference type="GO" id="GO:0016747">
    <property type="term" value="F:acyltransferase activity, transferring groups other than amino-acyl groups"/>
    <property type="evidence" value="ECO:0007669"/>
    <property type="project" value="InterPro"/>
</dbReference>
<dbReference type="KEGG" id="fae:FAES_1759"/>
<proteinExistence type="predicted"/>
<gene>
    <name evidence="2" type="ORF">FAES_1759</name>
</gene>
<protein>
    <submittedName>
        <fullName evidence="2">Acetyltransferase</fullName>
    </submittedName>
</protein>
<dbReference type="Gene3D" id="3.40.630.30">
    <property type="match status" value="1"/>
</dbReference>
<evidence type="ECO:0000313" key="3">
    <source>
        <dbReference type="Proteomes" id="UP000011058"/>
    </source>
</evidence>
<dbReference type="InterPro" id="IPR000182">
    <property type="entry name" value="GNAT_dom"/>
</dbReference>
<dbReference type="STRING" id="1166018.FAES_1759"/>
<organism evidence="2 3">
    <name type="scientific">Fibrella aestuarina BUZ 2</name>
    <dbReference type="NCBI Taxonomy" id="1166018"/>
    <lineage>
        <taxon>Bacteria</taxon>
        <taxon>Pseudomonadati</taxon>
        <taxon>Bacteroidota</taxon>
        <taxon>Cytophagia</taxon>
        <taxon>Cytophagales</taxon>
        <taxon>Spirosomataceae</taxon>
        <taxon>Fibrella</taxon>
    </lineage>
</organism>
<dbReference type="PATRIC" id="fig|1166018.3.peg.3496"/>
<dbReference type="RefSeq" id="WP_015330868.1">
    <property type="nucleotide sequence ID" value="NC_020054.1"/>
</dbReference>